<evidence type="ECO:0000313" key="2">
    <source>
        <dbReference type="Proteomes" id="UP000264589"/>
    </source>
</evidence>
<keyword evidence="2" id="KW-1185">Reference proteome</keyword>
<dbReference type="Proteomes" id="UP000264589">
    <property type="component" value="Unassembled WGS sequence"/>
</dbReference>
<name>A0A371RIG9_9PROT</name>
<dbReference type="InParanoid" id="A0A371RIG9"/>
<dbReference type="PROSITE" id="PS51257">
    <property type="entry name" value="PROKAR_LIPOPROTEIN"/>
    <property type="match status" value="1"/>
</dbReference>
<protein>
    <submittedName>
        <fullName evidence="1">Uncharacterized protein</fullName>
    </submittedName>
</protein>
<comment type="caution">
    <text evidence="1">The sequence shown here is derived from an EMBL/GenBank/DDBJ whole genome shotgun (WGS) entry which is preliminary data.</text>
</comment>
<proteinExistence type="predicted"/>
<dbReference type="RefSeq" id="WP_116391867.1">
    <property type="nucleotide sequence ID" value="NZ_QUQO01000001.1"/>
</dbReference>
<evidence type="ECO:0000313" key="1">
    <source>
        <dbReference type="EMBL" id="RFB05235.1"/>
    </source>
</evidence>
<accession>A0A371RIG9</accession>
<reference evidence="1 2" key="1">
    <citation type="submission" date="2018-08" db="EMBL/GenBank/DDBJ databases">
        <title>Parvularcula sp. SM1705, isolated from surface water of the South Sea China.</title>
        <authorList>
            <person name="Sun L."/>
        </authorList>
    </citation>
    <scope>NUCLEOTIDE SEQUENCE [LARGE SCALE GENOMIC DNA]</scope>
    <source>
        <strain evidence="1 2">SM1705</strain>
    </source>
</reference>
<gene>
    <name evidence="1" type="ORF">DX908_08185</name>
</gene>
<dbReference type="AlphaFoldDB" id="A0A371RIG9"/>
<organism evidence="1 2">
    <name type="scientific">Parvularcula marina</name>
    <dbReference type="NCBI Taxonomy" id="2292771"/>
    <lineage>
        <taxon>Bacteria</taxon>
        <taxon>Pseudomonadati</taxon>
        <taxon>Pseudomonadota</taxon>
        <taxon>Alphaproteobacteria</taxon>
        <taxon>Parvularculales</taxon>
        <taxon>Parvularculaceae</taxon>
        <taxon>Parvularcula</taxon>
    </lineage>
</organism>
<dbReference type="OrthoDB" id="7844257at2"/>
<sequence>MRHLIIIAATLALLGCGPEEEPTPTRAAAENYHRELRGYEYHEDVMRDSEGTHYYVQSALSGYFRTDDEDLPVSLTELASSGCQIPRPEETDALYIVHVGGSEQQAPIHYITNQAMNDAAERMVSAYVQREGDMPAYARFKAGRTMPITNVVVTEREKPVFLILISQGDLIWSFQPAEGTQIRQIVALTPGMLGFAHLPEGTEVHSLYGRSLARCGIKPARMPKEHWSFVRNVKESSYGQDLLAENRKRARDFDRWMRETFDLGFYSAVEGLHLSNALIGPMPASEDARAPYLPLLGSAVLLSPSDFVMAASQKTFSSQSEALVRQTATEAAGGSLSNLVARGN</sequence>
<dbReference type="EMBL" id="QUQO01000001">
    <property type="protein sequence ID" value="RFB05235.1"/>
    <property type="molecule type" value="Genomic_DNA"/>
</dbReference>